<sequence>MRIIYTKSILLSLFFLSIFHWTNAQDKTTVTATDDDISANLDLEVVAAVFGESKDLEEFEKKLNDPEQQISNLDLNNDGEVDYLRVVDTSKKNTHVITIQAVIGEDKYQDVAVIDVEKDEKGETQVQVVGDVYMYGSNYIVEPIYVHHPPIYVWFWGPYYNPWRSPFYWGYYPPYYRPWRPYPVPYYRNHVRVNINIHHRPTYRHTTVRKSHRAVNMHKEIRKTDYAKQYPNKSFDKRHKDVGNASQLPQQKPITSDVKPKDKSAKPATPKTSDKSMKPKTSDHKGKDKSVQPGTPSTADKNTKENKAGKPNTPATSDKQVKSSPYNTYEEKAKPSTSDKRTGKASTGKQVQTDWKTSSEKSGKNSNVKNNKVSVPTYNYPTQKSNTKQKKTTTTPSHNKKQTRPSTMPSNTQKKATRPSNNSYNRSYNKPQQRPQTRPAPSTRPTTRPAARPATPSKSRR</sequence>
<dbReference type="Proteomes" id="UP000179797">
    <property type="component" value="Unassembled WGS sequence"/>
</dbReference>
<accession>A0A1S1YUF2</accession>
<feature type="compositionally biased region" description="Basic and acidic residues" evidence="1">
    <location>
        <begin position="272"/>
        <end position="290"/>
    </location>
</feature>
<dbReference type="AlphaFoldDB" id="A0A1S1YUF2"/>
<evidence type="ECO:0000313" key="4">
    <source>
        <dbReference type="Proteomes" id="UP000179797"/>
    </source>
</evidence>
<dbReference type="RefSeq" id="WP_052432235.1">
    <property type="nucleotide sequence ID" value="NZ_JRYR02000002.1"/>
</dbReference>
<feature type="signal peptide" evidence="2">
    <location>
        <begin position="1"/>
        <end position="24"/>
    </location>
</feature>
<feature type="compositionally biased region" description="Basic and acidic residues" evidence="1">
    <location>
        <begin position="217"/>
        <end position="226"/>
    </location>
</feature>
<keyword evidence="2" id="KW-0732">Signal</keyword>
<protein>
    <recommendedName>
        <fullName evidence="5">EF-hand domain-containing protein</fullName>
    </recommendedName>
</protein>
<dbReference type="EMBL" id="JRYR02000002">
    <property type="protein sequence ID" value="OHX64445.1"/>
    <property type="molecule type" value="Genomic_DNA"/>
</dbReference>
<comment type="caution">
    <text evidence="3">The sequence shown here is derived from an EMBL/GenBank/DDBJ whole genome shotgun (WGS) entry which is preliminary data.</text>
</comment>
<keyword evidence="4" id="KW-1185">Reference proteome</keyword>
<dbReference type="OrthoDB" id="939585at2"/>
<feature type="compositionally biased region" description="Polar residues" evidence="1">
    <location>
        <begin position="244"/>
        <end position="254"/>
    </location>
</feature>
<feature type="compositionally biased region" description="Low complexity" evidence="1">
    <location>
        <begin position="364"/>
        <end position="397"/>
    </location>
</feature>
<dbReference type="STRING" id="915059.NH26_22935"/>
<evidence type="ECO:0000313" key="3">
    <source>
        <dbReference type="EMBL" id="OHX64445.1"/>
    </source>
</evidence>
<evidence type="ECO:0000256" key="2">
    <source>
        <dbReference type="SAM" id="SignalP"/>
    </source>
</evidence>
<feature type="region of interest" description="Disordered" evidence="1">
    <location>
        <begin position="210"/>
        <end position="461"/>
    </location>
</feature>
<feature type="compositionally biased region" description="Polar residues" evidence="1">
    <location>
        <begin position="404"/>
        <end position="414"/>
    </location>
</feature>
<gene>
    <name evidence="3" type="ORF">NH26_22935</name>
</gene>
<organism evidence="3 4">
    <name type="scientific">Flammeovirga pacifica</name>
    <dbReference type="NCBI Taxonomy" id="915059"/>
    <lineage>
        <taxon>Bacteria</taxon>
        <taxon>Pseudomonadati</taxon>
        <taxon>Bacteroidota</taxon>
        <taxon>Cytophagia</taxon>
        <taxon>Cytophagales</taxon>
        <taxon>Flammeovirgaceae</taxon>
        <taxon>Flammeovirga</taxon>
    </lineage>
</organism>
<evidence type="ECO:0008006" key="5">
    <source>
        <dbReference type="Google" id="ProtNLM"/>
    </source>
</evidence>
<feature type="compositionally biased region" description="Polar residues" evidence="1">
    <location>
        <begin position="344"/>
        <end position="356"/>
    </location>
</feature>
<name>A0A1S1YUF2_FLAPC</name>
<proteinExistence type="predicted"/>
<feature type="compositionally biased region" description="Basic and acidic residues" evidence="1">
    <location>
        <begin position="329"/>
        <end position="342"/>
    </location>
</feature>
<evidence type="ECO:0000256" key="1">
    <source>
        <dbReference type="SAM" id="MobiDB-lite"/>
    </source>
</evidence>
<feature type="compositionally biased region" description="Low complexity" evidence="1">
    <location>
        <begin position="420"/>
        <end position="461"/>
    </location>
</feature>
<feature type="compositionally biased region" description="Polar residues" evidence="1">
    <location>
        <begin position="313"/>
        <end position="327"/>
    </location>
</feature>
<reference evidence="3 4" key="1">
    <citation type="journal article" date="2012" name="Int. J. Syst. Evol. Microbiol.">
        <title>Flammeovirga pacifica sp. nov., isolated from deep-sea sediment.</title>
        <authorList>
            <person name="Xu H."/>
            <person name="Fu Y."/>
            <person name="Yang N."/>
            <person name="Ding Z."/>
            <person name="Lai Q."/>
            <person name="Zeng R."/>
        </authorList>
    </citation>
    <scope>NUCLEOTIDE SEQUENCE [LARGE SCALE GENOMIC DNA]</scope>
    <source>
        <strain evidence="4">DSM 24597 / LMG 26175 / WPAGA1</strain>
    </source>
</reference>
<feature type="chain" id="PRO_5010366231" description="EF-hand domain-containing protein" evidence="2">
    <location>
        <begin position="25"/>
        <end position="461"/>
    </location>
</feature>